<feature type="transmembrane region" description="Helical" evidence="1">
    <location>
        <begin position="41"/>
        <end position="62"/>
    </location>
</feature>
<proteinExistence type="predicted"/>
<reference evidence="2 3" key="1">
    <citation type="submission" date="2018-05" db="EMBL/GenBank/DDBJ databases">
        <title>Complete Genome Sequences of Extremely Thermoacidophilic, Metal-Mobilizing Type-Strain Members of the Archaeal Family Sulfolobaceae: Acidianus brierleyi DSM-1651T, Acidianus sulfidivorans DSM-18786T, Metallosphaera hakonensis DSM-7519T, and Metallosphaera prunae DSM-10039T.</title>
        <authorList>
            <person name="Counts J.A."/>
            <person name="Kelly R.M."/>
        </authorList>
    </citation>
    <scope>NUCLEOTIDE SEQUENCE [LARGE SCALE GENOMIC DNA]</scope>
    <source>
        <strain evidence="2 3">DSM 1651</strain>
    </source>
</reference>
<evidence type="ECO:0000256" key="1">
    <source>
        <dbReference type="SAM" id="Phobius"/>
    </source>
</evidence>
<gene>
    <name evidence="2" type="ORF">DFR85_05235</name>
</gene>
<keyword evidence="3" id="KW-1185">Reference proteome</keyword>
<dbReference type="KEGG" id="abri:DFR85_05235"/>
<dbReference type="Proteomes" id="UP000248044">
    <property type="component" value="Chromosome"/>
</dbReference>
<accession>A0A2U9IDL4</accession>
<dbReference type="GeneID" id="36831537"/>
<dbReference type="Pfam" id="PF06157">
    <property type="entry name" value="DUF973"/>
    <property type="match status" value="1"/>
</dbReference>
<name>A0A2U9IDL4_9CREN</name>
<keyword evidence="1" id="KW-0472">Membrane</keyword>
<feature type="transmembrane region" description="Helical" evidence="1">
    <location>
        <begin position="133"/>
        <end position="155"/>
    </location>
</feature>
<protein>
    <recommendedName>
        <fullName evidence="4">DUF973 domain-containing protein</fullName>
    </recommendedName>
</protein>
<keyword evidence="1" id="KW-0812">Transmembrane</keyword>
<feature type="transmembrane region" description="Helical" evidence="1">
    <location>
        <begin position="16"/>
        <end position="35"/>
    </location>
</feature>
<dbReference type="InterPro" id="IPR009321">
    <property type="entry name" value="DUF973"/>
</dbReference>
<evidence type="ECO:0008006" key="4">
    <source>
        <dbReference type="Google" id="ProtNLM"/>
    </source>
</evidence>
<feature type="transmembrane region" description="Helical" evidence="1">
    <location>
        <begin position="100"/>
        <end position="121"/>
    </location>
</feature>
<evidence type="ECO:0000313" key="2">
    <source>
        <dbReference type="EMBL" id="AWR94089.1"/>
    </source>
</evidence>
<dbReference type="EMBL" id="CP029289">
    <property type="protein sequence ID" value="AWR94089.1"/>
    <property type="molecule type" value="Genomic_DNA"/>
</dbReference>
<dbReference type="RefSeq" id="WP_110269970.1">
    <property type="nucleotide sequence ID" value="NZ_CP029289.2"/>
</dbReference>
<sequence length="267" mass="29209">MESEIQALKNIKIGSLYYFIAIVLALVTESLAITIKSLSTSAAFLVLELIAYVILILGFSKLRVGFFTISKEINTNIGITGINIFIFGVIALLFSDIFSILLYLGAFLIVLGNVMIGLNIYKIGQNFEGNMEKVAGILIMITVTSFIGYIISYFASDELIKKVSQTPEEKPLQIVTTDKNVGYGILKSNGDANFTVYSKGVSEIVSAQIIGYNFQVLQISPKTVGPGENKIYIKFNLSGLLSPGNIYNVEILLANNEKLLASLVYEI</sequence>
<feature type="transmembrane region" description="Helical" evidence="1">
    <location>
        <begin position="74"/>
        <end position="94"/>
    </location>
</feature>
<organism evidence="2 3">
    <name type="scientific">Acidianus brierleyi</name>
    <dbReference type="NCBI Taxonomy" id="41673"/>
    <lineage>
        <taxon>Archaea</taxon>
        <taxon>Thermoproteota</taxon>
        <taxon>Thermoprotei</taxon>
        <taxon>Sulfolobales</taxon>
        <taxon>Sulfolobaceae</taxon>
        <taxon>Acidianus</taxon>
    </lineage>
</organism>
<dbReference type="OrthoDB" id="40221at2157"/>
<dbReference type="AlphaFoldDB" id="A0A2U9IDL4"/>
<evidence type="ECO:0000313" key="3">
    <source>
        <dbReference type="Proteomes" id="UP000248044"/>
    </source>
</evidence>
<keyword evidence="1" id="KW-1133">Transmembrane helix</keyword>